<evidence type="ECO:0000259" key="2">
    <source>
        <dbReference type="PROSITE" id="PS50053"/>
    </source>
</evidence>
<sequence length="313" mass="34851">MRLFLLASAGFAAAGSILWDGRFNDFASSTDLSKWSWASQVGPYQYYIHGAGPVDKYVSLSPSYKNPADSASKQGAKISIDPTAKWNSDMWRTELIPQTKAPIAKGKVAYHFSVMRKEKNAPSTVHEHQVCFFESHFTELKYGWVNGEQGTSNGNLQWMVGGQSKWKTEWKADVWHNVAYEIDFAANTVGFWHSTGGDPLKQTVAPMKASTSSNGADWHLGVLRLPRAGHDSSATEDWYFSGVYIESGPVTTAVKGPARDPEPEEEEVRTLTGKEIELDIEPDYKVSKIKERVEEKEGIPPVQQRLIFGGKQM</sequence>
<evidence type="ECO:0000313" key="4">
    <source>
        <dbReference type="Proteomes" id="UP000799640"/>
    </source>
</evidence>
<protein>
    <recommendedName>
        <fullName evidence="2">Ubiquitin-like domain-containing protein</fullName>
    </recommendedName>
</protein>
<dbReference type="PANTHER" id="PTHR34612">
    <property type="entry name" value="GH131_N DOMAIN-CONTAINING PROTEIN"/>
    <property type="match status" value="1"/>
</dbReference>
<dbReference type="EMBL" id="ML996691">
    <property type="protein sequence ID" value="KAF2402125.1"/>
    <property type="molecule type" value="Genomic_DNA"/>
</dbReference>
<organism evidence="3 4">
    <name type="scientific">Trichodelitschia bisporula</name>
    <dbReference type="NCBI Taxonomy" id="703511"/>
    <lineage>
        <taxon>Eukaryota</taxon>
        <taxon>Fungi</taxon>
        <taxon>Dikarya</taxon>
        <taxon>Ascomycota</taxon>
        <taxon>Pezizomycotina</taxon>
        <taxon>Dothideomycetes</taxon>
        <taxon>Dothideomycetes incertae sedis</taxon>
        <taxon>Phaeotrichales</taxon>
        <taxon>Phaeotrichaceae</taxon>
        <taxon>Trichodelitschia</taxon>
    </lineage>
</organism>
<dbReference type="Gene3D" id="2.60.120.1160">
    <property type="match status" value="1"/>
</dbReference>
<dbReference type="InterPro" id="IPR029071">
    <property type="entry name" value="Ubiquitin-like_domsf"/>
</dbReference>
<dbReference type="SUPFAM" id="SSF54236">
    <property type="entry name" value="Ubiquitin-like"/>
    <property type="match status" value="1"/>
</dbReference>
<dbReference type="AlphaFoldDB" id="A0A6G1I2C2"/>
<dbReference type="OrthoDB" id="120072at2759"/>
<gene>
    <name evidence="3" type="ORF">EJ06DRAFT_547554</name>
</gene>
<dbReference type="Gene3D" id="3.10.20.90">
    <property type="entry name" value="Phosphatidylinositol 3-kinase Catalytic Subunit, Chain A, domain 1"/>
    <property type="match status" value="1"/>
</dbReference>
<dbReference type="Pfam" id="PF18271">
    <property type="entry name" value="GH131_N"/>
    <property type="match status" value="1"/>
</dbReference>
<reference evidence="3" key="1">
    <citation type="journal article" date="2020" name="Stud. Mycol.">
        <title>101 Dothideomycetes genomes: a test case for predicting lifestyles and emergence of pathogens.</title>
        <authorList>
            <person name="Haridas S."/>
            <person name="Albert R."/>
            <person name="Binder M."/>
            <person name="Bloem J."/>
            <person name="Labutti K."/>
            <person name="Salamov A."/>
            <person name="Andreopoulos B."/>
            <person name="Baker S."/>
            <person name="Barry K."/>
            <person name="Bills G."/>
            <person name="Bluhm B."/>
            <person name="Cannon C."/>
            <person name="Castanera R."/>
            <person name="Culley D."/>
            <person name="Daum C."/>
            <person name="Ezra D."/>
            <person name="Gonzalez J."/>
            <person name="Henrissat B."/>
            <person name="Kuo A."/>
            <person name="Liang C."/>
            <person name="Lipzen A."/>
            <person name="Lutzoni F."/>
            <person name="Magnuson J."/>
            <person name="Mondo S."/>
            <person name="Nolan M."/>
            <person name="Ohm R."/>
            <person name="Pangilinan J."/>
            <person name="Park H.-J."/>
            <person name="Ramirez L."/>
            <person name="Alfaro M."/>
            <person name="Sun H."/>
            <person name="Tritt A."/>
            <person name="Yoshinaga Y."/>
            <person name="Zwiers L.-H."/>
            <person name="Turgeon B."/>
            <person name="Goodwin S."/>
            <person name="Spatafora J."/>
            <person name="Crous P."/>
            <person name="Grigoriev I."/>
        </authorList>
    </citation>
    <scope>NUCLEOTIDE SEQUENCE</scope>
    <source>
        <strain evidence="3">CBS 262.69</strain>
    </source>
</reference>
<dbReference type="PROSITE" id="PS50053">
    <property type="entry name" value="UBIQUITIN_2"/>
    <property type="match status" value="1"/>
</dbReference>
<accession>A0A6G1I2C2</accession>
<evidence type="ECO:0000256" key="1">
    <source>
        <dbReference type="SAM" id="MobiDB-lite"/>
    </source>
</evidence>
<evidence type="ECO:0000313" key="3">
    <source>
        <dbReference type="EMBL" id="KAF2402125.1"/>
    </source>
</evidence>
<feature type="domain" description="Ubiquitin-like" evidence="2">
    <location>
        <begin position="268"/>
        <end position="313"/>
    </location>
</feature>
<dbReference type="InterPro" id="IPR000626">
    <property type="entry name" value="Ubiquitin-like_dom"/>
</dbReference>
<proteinExistence type="predicted"/>
<name>A0A6G1I2C2_9PEZI</name>
<dbReference type="Pfam" id="PF00240">
    <property type="entry name" value="ubiquitin"/>
    <property type="match status" value="1"/>
</dbReference>
<dbReference type="InterPro" id="IPR019956">
    <property type="entry name" value="Ubiquitin_dom"/>
</dbReference>
<dbReference type="InterPro" id="IPR041524">
    <property type="entry name" value="GH131_N"/>
</dbReference>
<feature type="region of interest" description="Disordered" evidence="1">
    <location>
        <begin position="253"/>
        <end position="272"/>
    </location>
</feature>
<keyword evidence="4" id="KW-1185">Reference proteome</keyword>
<dbReference type="PRINTS" id="PR00348">
    <property type="entry name" value="UBIQUITIN"/>
</dbReference>
<dbReference type="Proteomes" id="UP000799640">
    <property type="component" value="Unassembled WGS sequence"/>
</dbReference>
<dbReference type="PANTHER" id="PTHR34612:SF6">
    <property type="entry name" value="GLYCOSIDE HYDROLASE 131 CATALYTIC N-TERMINAL DOMAIN-CONTAINING PROTEIN"/>
    <property type="match status" value="1"/>
</dbReference>